<dbReference type="EMBL" id="JAINDJ010000008">
    <property type="protein sequence ID" value="KAG9439484.1"/>
    <property type="molecule type" value="Genomic_DNA"/>
</dbReference>
<gene>
    <name evidence="6" type="ORF">H6P81_019649</name>
</gene>
<dbReference type="Gene3D" id="3.40.640.10">
    <property type="entry name" value="Type I PLP-dependent aspartate aminotransferase-like (Major domain)"/>
    <property type="match status" value="1"/>
</dbReference>
<comment type="function">
    <text evidence="4">Sulfurates the molybdenum cofactor. Sulfation of molybdenum is essential for xanthine dehydrogenase (XDH) and aldehyde oxidase (ADO) enzymes in which molybdenum cofactor is liganded by 1 oxygen and 1 sulfur atom in active form.</text>
</comment>
<protein>
    <recommendedName>
        <fullName evidence="4">Molybdenum cofactor sulfurase</fullName>
        <shortName evidence="4">MCS</shortName>
        <shortName evidence="4">MOS</shortName>
        <shortName evidence="4">MoCo sulfurase</shortName>
        <ecNumber evidence="4">2.8.1.9</ecNumber>
    </recommendedName>
    <alternativeName>
        <fullName evidence="4">Molybdenum cofactor sulfurtransferase</fullName>
    </alternativeName>
</protein>
<accession>A0AAV7DT78</accession>
<dbReference type="PROSITE" id="PS51340">
    <property type="entry name" value="MOSC"/>
    <property type="match status" value="1"/>
</dbReference>
<reference evidence="6 7" key="1">
    <citation type="submission" date="2021-07" db="EMBL/GenBank/DDBJ databases">
        <title>The Aristolochia fimbriata genome: insights into angiosperm evolution, floral development and chemical biosynthesis.</title>
        <authorList>
            <person name="Jiao Y."/>
        </authorList>
    </citation>
    <scope>NUCLEOTIDE SEQUENCE [LARGE SCALE GENOMIC DNA]</scope>
    <source>
        <strain evidence="6">IBCAS-2021</strain>
        <tissue evidence="6">Leaf</tissue>
    </source>
</reference>
<dbReference type="EC" id="2.8.1.9" evidence="4"/>
<comment type="similarity">
    <text evidence="4">Belongs to the class-V pyridoxal-phosphate-dependent aminotransferase family. MOCOS subfamily.</text>
</comment>
<dbReference type="SUPFAM" id="SSF141673">
    <property type="entry name" value="MOSC N-terminal domain-like"/>
    <property type="match status" value="1"/>
</dbReference>
<dbReference type="PANTHER" id="PTHR14237:SF80">
    <property type="entry name" value="MOLYBDENUM COFACTOR SULFURASE"/>
    <property type="match status" value="1"/>
</dbReference>
<evidence type="ECO:0000256" key="2">
    <source>
        <dbReference type="ARBA" id="ARBA00022898"/>
    </source>
</evidence>
<dbReference type="SUPFAM" id="SSF50800">
    <property type="entry name" value="PK beta-barrel domain-like"/>
    <property type="match status" value="1"/>
</dbReference>
<feature type="domain" description="MOSC" evidence="5">
    <location>
        <begin position="660"/>
        <end position="828"/>
    </location>
</feature>
<evidence type="ECO:0000256" key="1">
    <source>
        <dbReference type="ARBA" id="ARBA00022679"/>
    </source>
</evidence>
<dbReference type="Proteomes" id="UP000825729">
    <property type="component" value="Unassembled WGS sequence"/>
</dbReference>
<keyword evidence="1 4" id="KW-0808">Transferase</keyword>
<dbReference type="InterPro" id="IPR005302">
    <property type="entry name" value="MoCF_Sase_C"/>
</dbReference>
<dbReference type="GO" id="GO:0032787">
    <property type="term" value="P:monocarboxylic acid metabolic process"/>
    <property type="evidence" value="ECO:0007669"/>
    <property type="project" value="UniProtKB-ARBA"/>
</dbReference>
<organism evidence="6 7">
    <name type="scientific">Aristolochia fimbriata</name>
    <name type="common">White veined hardy Dutchman's pipe vine</name>
    <dbReference type="NCBI Taxonomy" id="158543"/>
    <lineage>
        <taxon>Eukaryota</taxon>
        <taxon>Viridiplantae</taxon>
        <taxon>Streptophyta</taxon>
        <taxon>Embryophyta</taxon>
        <taxon>Tracheophyta</taxon>
        <taxon>Spermatophyta</taxon>
        <taxon>Magnoliopsida</taxon>
        <taxon>Magnoliidae</taxon>
        <taxon>Piperales</taxon>
        <taxon>Aristolochiaceae</taxon>
        <taxon>Aristolochia</taxon>
    </lineage>
</organism>
<evidence type="ECO:0000256" key="3">
    <source>
        <dbReference type="ARBA" id="ARBA00023150"/>
    </source>
</evidence>
<name>A0AAV7DT78_ARIFI</name>
<keyword evidence="3 4" id="KW-0501">Molybdenum cofactor biosynthesis</keyword>
<evidence type="ECO:0000313" key="7">
    <source>
        <dbReference type="Proteomes" id="UP000825729"/>
    </source>
</evidence>
<dbReference type="Pfam" id="PF03476">
    <property type="entry name" value="MOSC_N"/>
    <property type="match status" value="1"/>
</dbReference>
<dbReference type="Pfam" id="PF03473">
    <property type="entry name" value="MOSC"/>
    <property type="match status" value="1"/>
</dbReference>
<feature type="active site" evidence="4">
    <location>
        <position position="434"/>
    </location>
</feature>
<keyword evidence="7" id="KW-1185">Reference proteome</keyword>
<comment type="catalytic activity">
    <reaction evidence="4">
        <text>Mo-molybdopterin + L-cysteine + AH2 = thio-Mo-molybdopterin + L-alanine + A + H2O</text>
        <dbReference type="Rhea" id="RHEA:42636"/>
        <dbReference type="ChEBI" id="CHEBI:13193"/>
        <dbReference type="ChEBI" id="CHEBI:15377"/>
        <dbReference type="ChEBI" id="CHEBI:17499"/>
        <dbReference type="ChEBI" id="CHEBI:35235"/>
        <dbReference type="ChEBI" id="CHEBI:57972"/>
        <dbReference type="ChEBI" id="CHEBI:71302"/>
        <dbReference type="ChEBI" id="CHEBI:82685"/>
        <dbReference type="EC" id="2.8.1.9"/>
    </reaction>
</comment>
<dbReference type="GO" id="GO:0030151">
    <property type="term" value="F:molybdenum ion binding"/>
    <property type="evidence" value="ECO:0007669"/>
    <property type="project" value="UniProtKB-UniRule"/>
</dbReference>
<dbReference type="GO" id="GO:0016829">
    <property type="term" value="F:lyase activity"/>
    <property type="evidence" value="ECO:0007669"/>
    <property type="project" value="UniProtKB-UniRule"/>
</dbReference>
<sequence>MEGTKEEFLKEFGEDYGYPNAPKNIDEMRSSEFKRLDGLVYLDHAGATLYSESQMESIFRDFTNNVYANPHSQSDTSAATTDIIRAARQQVLDYCNAHSDAYKCIFTSGATAALKMVGDAFPWSKESCYMYTVENHNSVLGIREYALNHEAAALAVDIEEAVETGGSDNRLNQTSVNMIQHPVQRRVFPGQVPNSTQSGTVYNLFAFPSECNFSGTKFDLNLVNVIKKYPGRVLGNSPFCRGQWMVLIDAAKGCGTQPPDLTLFPADFAILSFYKMFGYPTGLGALIVRTEVAGLLKKIYFSGGTVAASIADIDFVKRREGIEEWLEDGTLPFLSIASIHHGFKIINTLTISAISRHTKALATYTRRMLLNLRHANRAPVCVVYERGISKVSFWDKGPTIAFNLKRPDGSWFGHREVEKLASLSGIQLRTGCFCNPGACSKFLGLSHSDLLANIEAGHVCWDDFDIIHGKPTGAVRISFGYMSTFEDAKIFISFIMSSFVSNKSLSEDLQQTKMGSFQREEGMKRSKPLADTYLESIIVYPIKSCGGFTVDSWPLDGNGLRYDRQWLLKSTSGEILTQKKVPEMSLIKTSINLLEGTLVVESKRCEEKLQIPIQQNSCSVLRVEIDLYGHRYDVSGYHNDVNVWFSKAVARPCTLLRCLGPASRQLVNKNSRIRGCRVQTKLNFANEGQLLLVSKESVADLNTKVASNTHGMNHEPKKIYHVYPMRFRPNFIISGSEPYAEDKWRSLYIGNVYFTSLGGCNRCQMVNVDVQEEQLQRSKEPLATLASYRRVQGRILFGILLKYEESINQGEEQAVEARVQVGQKVCPEID</sequence>
<dbReference type="GO" id="GO:0008265">
    <property type="term" value="F:molybdenum cofactor sulfurtransferase activity"/>
    <property type="evidence" value="ECO:0007669"/>
    <property type="project" value="UniProtKB-UniRule"/>
</dbReference>
<dbReference type="InterPro" id="IPR000192">
    <property type="entry name" value="Aminotrans_V_dom"/>
</dbReference>
<dbReference type="SUPFAM" id="SSF53383">
    <property type="entry name" value="PLP-dependent transferases"/>
    <property type="match status" value="1"/>
</dbReference>
<comment type="caution">
    <text evidence="6">The sequence shown here is derived from an EMBL/GenBank/DDBJ whole genome shotgun (WGS) entry which is preliminary data.</text>
</comment>
<dbReference type="GO" id="GO:0006777">
    <property type="term" value="P:Mo-molybdopterin cofactor biosynthetic process"/>
    <property type="evidence" value="ECO:0007669"/>
    <property type="project" value="UniProtKB-UniRule"/>
</dbReference>
<keyword evidence="2 4" id="KW-0663">Pyridoxal phosphate</keyword>
<dbReference type="HAMAP" id="MF_03050">
    <property type="entry name" value="MOCOS"/>
    <property type="match status" value="1"/>
</dbReference>
<dbReference type="InterPro" id="IPR011037">
    <property type="entry name" value="Pyrv_Knase-like_insert_dom_sf"/>
</dbReference>
<proteinExistence type="inferred from homology"/>
<dbReference type="Pfam" id="PF00266">
    <property type="entry name" value="Aminotran_5"/>
    <property type="match status" value="2"/>
</dbReference>
<evidence type="ECO:0000259" key="5">
    <source>
        <dbReference type="PROSITE" id="PS51340"/>
    </source>
</evidence>
<evidence type="ECO:0000313" key="6">
    <source>
        <dbReference type="EMBL" id="KAG9439484.1"/>
    </source>
</evidence>
<feature type="modified residue" description="N6-(pyridoxal phosphate)lysine" evidence="4">
    <location>
        <position position="275"/>
    </location>
</feature>
<dbReference type="InterPro" id="IPR015424">
    <property type="entry name" value="PyrdxlP-dep_Trfase"/>
</dbReference>
<comment type="cofactor">
    <cofactor evidence="4">
        <name>pyridoxal 5'-phosphate</name>
        <dbReference type="ChEBI" id="CHEBI:597326"/>
    </cofactor>
</comment>
<dbReference type="InterPro" id="IPR028886">
    <property type="entry name" value="MoCo_sulfurase"/>
</dbReference>
<dbReference type="PANTHER" id="PTHR14237">
    <property type="entry name" value="MOLYBDOPTERIN COFACTOR SULFURASE MOSC"/>
    <property type="match status" value="1"/>
</dbReference>
<dbReference type="InterPro" id="IPR015421">
    <property type="entry name" value="PyrdxlP-dep_Trfase_major"/>
</dbReference>
<dbReference type="InterPro" id="IPR005303">
    <property type="entry name" value="MOCOS_middle"/>
</dbReference>
<dbReference type="AlphaFoldDB" id="A0AAV7DT78"/>
<dbReference type="GO" id="GO:0030170">
    <property type="term" value="F:pyridoxal phosphate binding"/>
    <property type="evidence" value="ECO:0007669"/>
    <property type="project" value="UniProtKB-UniRule"/>
</dbReference>
<evidence type="ECO:0000256" key="4">
    <source>
        <dbReference type="HAMAP-Rule" id="MF_03050"/>
    </source>
</evidence>